<accession>V2WQ63</accession>
<keyword evidence="4" id="KW-1185">Reference proteome</keyword>
<dbReference type="SUPFAM" id="SSF53649">
    <property type="entry name" value="Alkaline phosphatase-like"/>
    <property type="match status" value="1"/>
</dbReference>
<proteinExistence type="inferred from homology"/>
<evidence type="ECO:0000256" key="1">
    <source>
        <dbReference type="ARBA" id="ARBA00008779"/>
    </source>
</evidence>
<dbReference type="HOGENOM" id="CLU_006332_4_0_1"/>
<organism evidence="3 4">
    <name type="scientific">Moniliophthora roreri (strain MCA 2997)</name>
    <name type="common">Cocoa frosty pod rot fungus</name>
    <name type="synonym">Crinipellis roreri</name>
    <dbReference type="NCBI Taxonomy" id="1381753"/>
    <lineage>
        <taxon>Eukaryota</taxon>
        <taxon>Fungi</taxon>
        <taxon>Dikarya</taxon>
        <taxon>Basidiomycota</taxon>
        <taxon>Agaricomycotina</taxon>
        <taxon>Agaricomycetes</taxon>
        <taxon>Agaricomycetidae</taxon>
        <taxon>Agaricales</taxon>
        <taxon>Marasmiineae</taxon>
        <taxon>Marasmiaceae</taxon>
        <taxon>Moniliophthora</taxon>
    </lineage>
</organism>
<protein>
    <submittedName>
        <fullName evidence="3">Arylsulfatase</fullName>
    </submittedName>
</protein>
<dbReference type="PANTHER" id="PTHR43108">
    <property type="entry name" value="N-ACETYLGLUCOSAMINE-6-SULFATASE FAMILY MEMBER"/>
    <property type="match status" value="1"/>
</dbReference>
<dbReference type="InterPro" id="IPR017850">
    <property type="entry name" value="Alkaline_phosphatase_core_sf"/>
</dbReference>
<reference evidence="3 4" key="1">
    <citation type="journal article" date="2014" name="BMC Genomics">
        <title>Genome and secretome analysis of the hemibiotrophic fungal pathogen, Moniliophthora roreri, which causes frosty pod rot disease of cacao: mechanisms of the biotrophic and necrotrophic phases.</title>
        <authorList>
            <person name="Meinhardt L.W."/>
            <person name="Costa G.G.L."/>
            <person name="Thomazella D.P.T."/>
            <person name="Teixeira P.J.P.L."/>
            <person name="Carazzolle M.F."/>
            <person name="Schuster S.C."/>
            <person name="Carlson J.E."/>
            <person name="Guiltinan M.J."/>
            <person name="Mieczkowski P."/>
            <person name="Farmer A."/>
            <person name="Ramaraj T."/>
            <person name="Crozier J."/>
            <person name="Davis R.E."/>
            <person name="Shao J."/>
            <person name="Melnick R.L."/>
            <person name="Pereira G.A.G."/>
            <person name="Bailey B.A."/>
        </authorList>
    </citation>
    <scope>NUCLEOTIDE SEQUENCE [LARGE SCALE GENOMIC DNA]</scope>
    <source>
        <strain evidence="3 4">MCA 2997</strain>
    </source>
</reference>
<dbReference type="KEGG" id="mrr:Moror_2117"/>
<dbReference type="AlphaFoldDB" id="V2WQ63"/>
<sequence>MQLCLAWESFIIDVAYERIQPYDFGFPKILSHIAVTLYVRGTPPRRPADLKYTRHGRTFRPHLHSFIDSASRRAYSSKLLRLFAFTSLLLQLSILAPVSSQGIQKPNIILIITDDQDVRTGTLEYMPKTRKVLGEQGTTYERFYAPVSLCCPSRVSLLRAQYAHNHNITDVGGPFGGYHLFRETGKNDAYLPIFLQEAGYNTYYTGKLMNGLSSDQLAAGYPKGWTYSDFLVDPNVYFYFNASFSANNTGSGPVNYEGRYQVDVIQEKALGLLEDALNAEEPFFLGIAPTAPHMEVQYNGLFTEPLPRPAEASLFEGVQVPRTPSFNVKGQGAVSWLKGLDELNSTVVAYTDHVYRQRLRVLQPVDDLVEAVVQRVEDAGAEVAANTYIIFTSDNGYALGSHQRSPGKSLPYEEDVLIPLIVRGPNVPSNVANTKDIYSMPDLGATILELAGASVDQYNLDGVVFLPSDNTEQVKPRHTIAEYWTAGLDEGAYSAPLAFRPNTTYRSIRVTDDGSETHDWVYGVWCTGERELYDMTTDSYQLTNLASNDDSTISFQFASPDYTRLASRLDALLVVLKTCVGDTCRNPWGAIFPAGEASGLIESLDTQYDTYFDSLPKFGYRLCQFGYFEEDAAGQVEFPRWNAGLAYGAS</sequence>
<evidence type="ECO:0000313" key="3">
    <source>
        <dbReference type="EMBL" id="ESK83707.1"/>
    </source>
</evidence>
<dbReference type="Gene3D" id="3.40.720.10">
    <property type="entry name" value="Alkaline Phosphatase, subunit A"/>
    <property type="match status" value="1"/>
</dbReference>
<dbReference type="GO" id="GO:0008449">
    <property type="term" value="F:N-acetylglucosamine-6-sulfatase activity"/>
    <property type="evidence" value="ECO:0007669"/>
    <property type="project" value="TreeGrafter"/>
</dbReference>
<dbReference type="Pfam" id="PF00884">
    <property type="entry name" value="Sulfatase"/>
    <property type="match status" value="1"/>
</dbReference>
<evidence type="ECO:0000259" key="2">
    <source>
        <dbReference type="Pfam" id="PF00884"/>
    </source>
</evidence>
<dbReference type="STRING" id="1381753.V2WQ63"/>
<dbReference type="InterPro" id="IPR000917">
    <property type="entry name" value="Sulfatase_N"/>
</dbReference>
<comment type="similarity">
    <text evidence="1">Belongs to the sulfatase family.</text>
</comment>
<dbReference type="PANTHER" id="PTHR43108:SF8">
    <property type="entry name" value="SD21168P"/>
    <property type="match status" value="1"/>
</dbReference>
<feature type="domain" description="Sulfatase N-terminal" evidence="2">
    <location>
        <begin position="106"/>
        <end position="453"/>
    </location>
</feature>
<dbReference type="GO" id="GO:0005539">
    <property type="term" value="F:glycosaminoglycan binding"/>
    <property type="evidence" value="ECO:0007669"/>
    <property type="project" value="TreeGrafter"/>
</dbReference>
<dbReference type="CDD" id="cd16147">
    <property type="entry name" value="G6S"/>
    <property type="match status" value="1"/>
</dbReference>
<gene>
    <name evidence="3" type="ORF">Moror_2117</name>
</gene>
<name>V2WQ63_MONRO</name>
<dbReference type="EMBL" id="AWSO01001465">
    <property type="protein sequence ID" value="ESK83707.1"/>
    <property type="molecule type" value="Genomic_DNA"/>
</dbReference>
<dbReference type="Proteomes" id="UP000017559">
    <property type="component" value="Unassembled WGS sequence"/>
</dbReference>
<dbReference type="OrthoDB" id="103349at2759"/>
<comment type="caution">
    <text evidence="3">The sequence shown here is derived from an EMBL/GenBank/DDBJ whole genome shotgun (WGS) entry which is preliminary data.</text>
</comment>
<evidence type="ECO:0000313" key="4">
    <source>
        <dbReference type="Proteomes" id="UP000017559"/>
    </source>
</evidence>